<evidence type="ECO:0000313" key="1">
    <source>
        <dbReference type="EMBL" id="EHM51840.1"/>
    </source>
</evidence>
<feature type="non-terminal residue" evidence="1">
    <location>
        <position position="1"/>
    </location>
</feature>
<dbReference type="HOGENOM" id="CLU_3209296_0_0_9"/>
<proteinExistence type="predicted"/>
<dbReference type="EMBL" id="AGCK01000128">
    <property type="protein sequence ID" value="EHM51840.1"/>
    <property type="molecule type" value="Genomic_DNA"/>
</dbReference>
<organism evidence="1 2">
    <name type="scientific">Flavonifractor plautii ATCC 29863</name>
    <dbReference type="NCBI Taxonomy" id="411475"/>
    <lineage>
        <taxon>Bacteria</taxon>
        <taxon>Bacillati</taxon>
        <taxon>Bacillota</taxon>
        <taxon>Clostridia</taxon>
        <taxon>Eubacteriales</taxon>
        <taxon>Oscillospiraceae</taxon>
        <taxon>Flavonifractor</taxon>
    </lineage>
</organism>
<sequence length="44" mass="5173">AVRLQPDGVHLFYFALALVRNWINYPSSHVRFTLLQVHFSQFAL</sequence>
<dbReference type="Proteomes" id="UP000004459">
    <property type="component" value="Unassembled WGS sequence"/>
</dbReference>
<name>G9YQ90_FLAPL</name>
<gene>
    <name evidence="1" type="ORF">HMPREF0372_01683</name>
</gene>
<accession>G9YQ90</accession>
<reference evidence="1 2" key="1">
    <citation type="submission" date="2011-08" db="EMBL/GenBank/DDBJ databases">
        <authorList>
            <person name="Weinstock G."/>
            <person name="Sodergren E."/>
            <person name="Clifton S."/>
            <person name="Fulton L."/>
            <person name="Fulton B."/>
            <person name="Courtney L."/>
            <person name="Fronick C."/>
            <person name="Harrison M."/>
            <person name="Strong C."/>
            <person name="Farmer C."/>
            <person name="Delahaunty K."/>
            <person name="Markovic C."/>
            <person name="Hall O."/>
            <person name="Minx P."/>
            <person name="Tomlinson C."/>
            <person name="Mitreva M."/>
            <person name="Hou S."/>
            <person name="Chen J."/>
            <person name="Wollam A."/>
            <person name="Pepin K.H."/>
            <person name="Johnson M."/>
            <person name="Bhonagiri V."/>
            <person name="Zhang X."/>
            <person name="Suruliraj S."/>
            <person name="Warren W."/>
            <person name="Chinwalla A."/>
            <person name="Mardis E.R."/>
            <person name="Wilson R.K."/>
        </authorList>
    </citation>
    <scope>NUCLEOTIDE SEQUENCE [LARGE SCALE GENOMIC DNA]</scope>
    <source>
        <strain evidence="1 2">ATCC 29863</strain>
    </source>
</reference>
<dbReference type="AlphaFoldDB" id="G9YQ90"/>
<comment type="caution">
    <text evidence="1">The sequence shown here is derived from an EMBL/GenBank/DDBJ whole genome shotgun (WGS) entry which is preliminary data.</text>
</comment>
<protein>
    <submittedName>
        <fullName evidence="1">Uncharacterized protein</fullName>
    </submittedName>
</protein>
<evidence type="ECO:0000313" key="2">
    <source>
        <dbReference type="Proteomes" id="UP000004459"/>
    </source>
</evidence>